<accession>A0AAD4HJ61</accession>
<dbReference type="GeneID" id="64671442"/>
<protein>
    <submittedName>
        <fullName evidence="1">Uncharacterized protein</fullName>
    </submittedName>
</protein>
<dbReference type="RefSeq" id="XP_041224119.1">
    <property type="nucleotide sequence ID" value="XM_041377144.1"/>
</dbReference>
<dbReference type="Proteomes" id="UP001195769">
    <property type="component" value="Unassembled WGS sequence"/>
</dbReference>
<proteinExistence type="predicted"/>
<gene>
    <name evidence="1" type="ORF">F5891DRAFT_981703</name>
</gene>
<keyword evidence="2" id="KW-1185">Reference proteome</keyword>
<evidence type="ECO:0000313" key="2">
    <source>
        <dbReference type="Proteomes" id="UP001195769"/>
    </source>
</evidence>
<evidence type="ECO:0000313" key="1">
    <source>
        <dbReference type="EMBL" id="KAG1898543.1"/>
    </source>
</evidence>
<organism evidence="1 2">
    <name type="scientific">Suillus fuscotomentosus</name>
    <dbReference type="NCBI Taxonomy" id="1912939"/>
    <lineage>
        <taxon>Eukaryota</taxon>
        <taxon>Fungi</taxon>
        <taxon>Dikarya</taxon>
        <taxon>Basidiomycota</taxon>
        <taxon>Agaricomycotina</taxon>
        <taxon>Agaricomycetes</taxon>
        <taxon>Agaricomycetidae</taxon>
        <taxon>Boletales</taxon>
        <taxon>Suillineae</taxon>
        <taxon>Suillaceae</taxon>
        <taxon>Suillus</taxon>
    </lineage>
</organism>
<reference evidence="1" key="1">
    <citation type="journal article" date="2020" name="New Phytol.">
        <title>Comparative genomics reveals dynamic genome evolution in host specialist ectomycorrhizal fungi.</title>
        <authorList>
            <person name="Lofgren L.A."/>
            <person name="Nguyen N.H."/>
            <person name="Vilgalys R."/>
            <person name="Ruytinx J."/>
            <person name="Liao H.L."/>
            <person name="Branco S."/>
            <person name="Kuo A."/>
            <person name="LaButti K."/>
            <person name="Lipzen A."/>
            <person name="Andreopoulos W."/>
            <person name="Pangilinan J."/>
            <person name="Riley R."/>
            <person name="Hundley H."/>
            <person name="Na H."/>
            <person name="Barry K."/>
            <person name="Grigoriev I.V."/>
            <person name="Stajich J.E."/>
            <person name="Kennedy P.G."/>
        </authorList>
    </citation>
    <scope>NUCLEOTIDE SEQUENCE</scope>
    <source>
        <strain evidence="1">FC203</strain>
    </source>
</reference>
<comment type="caution">
    <text evidence="1">The sequence shown here is derived from an EMBL/GenBank/DDBJ whole genome shotgun (WGS) entry which is preliminary data.</text>
</comment>
<dbReference type="EMBL" id="JABBWK010000038">
    <property type="protein sequence ID" value="KAG1898543.1"/>
    <property type="molecule type" value="Genomic_DNA"/>
</dbReference>
<sequence length="482" mass="54062">MYSKTGVVTQLTDLRSQAHRVILDWVSCFQFTVDSGTFLKVAYVLPVSYAQTLGSEAIYESVYMELRQGEQSEGLTQFIIPTGWIRVCMYTDRDLVTRPVLQKVAEAETEGSLFRSDGPSFDGASFEDSDFLSAFNDWIDTSSVPAVGGTTSPVSSGVELLSQVPDDEGVPSSNGPGSMFTTFLLTPLFNVTASGQSLPGASSLQRYVLCTPADFKAGIIYDCDFLAAHFPFAHVCIQDAKALAKNYLTICWHGHGFIRRVLHSGYRRNVDRGKQCRSTSGVSRDAIKIVSSEYDRFKKALKDNSHPLVNCKKKLRLDGFALNTKRPHEIIPYITSITGLTAWNGTVTSLEFTRSPDGNLYRRKTILILLAYRILKVVHQHKSNRSLLELFPHQYESLPEHSIALVCAMYVIRFRRVFPGHEIHKISSPILEREACHQLVLLRRAREGTSDAAVALNRWINTRHGDGGWEQDLLSEFYQVFR</sequence>
<dbReference type="AlphaFoldDB" id="A0AAD4HJ61"/>
<name>A0AAD4HJ61_9AGAM</name>